<dbReference type="Proteomes" id="UP001420932">
    <property type="component" value="Unassembled WGS sequence"/>
</dbReference>
<feature type="compositionally biased region" description="Basic and acidic residues" evidence="1">
    <location>
        <begin position="1"/>
        <end position="17"/>
    </location>
</feature>
<feature type="region of interest" description="Disordered" evidence="1">
    <location>
        <begin position="1"/>
        <end position="24"/>
    </location>
</feature>
<name>A0AAP0JKN6_9MAGN</name>
<evidence type="ECO:0000313" key="3">
    <source>
        <dbReference type="Proteomes" id="UP001420932"/>
    </source>
</evidence>
<evidence type="ECO:0000313" key="2">
    <source>
        <dbReference type="EMBL" id="KAK9135226.1"/>
    </source>
</evidence>
<protein>
    <submittedName>
        <fullName evidence="2">Uncharacterized protein</fullName>
    </submittedName>
</protein>
<comment type="caution">
    <text evidence="2">The sequence shown here is derived from an EMBL/GenBank/DDBJ whole genome shotgun (WGS) entry which is preliminary data.</text>
</comment>
<keyword evidence="3" id="KW-1185">Reference proteome</keyword>
<proteinExistence type="predicted"/>
<accession>A0AAP0JKN6</accession>
<sequence length="53" mass="5899">MNKVDGADPSERSERTPTPENNKSTMFFIEFPKVLGIDLGILNLGQLTYIDGK</sequence>
<evidence type="ECO:0000256" key="1">
    <source>
        <dbReference type="SAM" id="MobiDB-lite"/>
    </source>
</evidence>
<dbReference type="AlphaFoldDB" id="A0AAP0JKN6"/>
<gene>
    <name evidence="2" type="ORF">Syun_014556</name>
</gene>
<reference evidence="2 3" key="1">
    <citation type="submission" date="2024-01" db="EMBL/GenBank/DDBJ databases">
        <title>Genome assemblies of Stephania.</title>
        <authorList>
            <person name="Yang L."/>
        </authorList>
    </citation>
    <scope>NUCLEOTIDE SEQUENCE [LARGE SCALE GENOMIC DNA]</scope>
    <source>
        <strain evidence="2">YNDBR</strain>
        <tissue evidence="2">Leaf</tissue>
    </source>
</reference>
<organism evidence="2 3">
    <name type="scientific">Stephania yunnanensis</name>
    <dbReference type="NCBI Taxonomy" id="152371"/>
    <lineage>
        <taxon>Eukaryota</taxon>
        <taxon>Viridiplantae</taxon>
        <taxon>Streptophyta</taxon>
        <taxon>Embryophyta</taxon>
        <taxon>Tracheophyta</taxon>
        <taxon>Spermatophyta</taxon>
        <taxon>Magnoliopsida</taxon>
        <taxon>Ranunculales</taxon>
        <taxon>Menispermaceae</taxon>
        <taxon>Menispermoideae</taxon>
        <taxon>Cissampelideae</taxon>
        <taxon>Stephania</taxon>
    </lineage>
</organism>
<dbReference type="EMBL" id="JBBNAF010000006">
    <property type="protein sequence ID" value="KAK9135226.1"/>
    <property type="molecule type" value="Genomic_DNA"/>
</dbReference>